<evidence type="ECO:0000313" key="1">
    <source>
        <dbReference type="EMBL" id="KAK5085059.1"/>
    </source>
</evidence>
<dbReference type="Proteomes" id="UP001345013">
    <property type="component" value="Unassembled WGS sequence"/>
</dbReference>
<proteinExistence type="predicted"/>
<name>A0ABR0K4H0_9EURO</name>
<organism evidence="1 2">
    <name type="scientific">Lithohypha guttulata</name>
    <dbReference type="NCBI Taxonomy" id="1690604"/>
    <lineage>
        <taxon>Eukaryota</taxon>
        <taxon>Fungi</taxon>
        <taxon>Dikarya</taxon>
        <taxon>Ascomycota</taxon>
        <taxon>Pezizomycotina</taxon>
        <taxon>Eurotiomycetes</taxon>
        <taxon>Chaetothyriomycetidae</taxon>
        <taxon>Chaetothyriales</taxon>
        <taxon>Trichomeriaceae</taxon>
        <taxon>Lithohypha</taxon>
    </lineage>
</organism>
<comment type="caution">
    <text evidence="1">The sequence shown here is derived from an EMBL/GenBank/DDBJ whole genome shotgun (WGS) entry which is preliminary data.</text>
</comment>
<protein>
    <submittedName>
        <fullName evidence="1">Uncharacterized protein</fullName>
    </submittedName>
</protein>
<reference evidence="1 2" key="1">
    <citation type="submission" date="2023-08" db="EMBL/GenBank/DDBJ databases">
        <title>Black Yeasts Isolated from many extreme environments.</title>
        <authorList>
            <person name="Coleine C."/>
            <person name="Stajich J.E."/>
            <person name="Selbmann L."/>
        </authorList>
    </citation>
    <scope>NUCLEOTIDE SEQUENCE [LARGE SCALE GENOMIC DNA]</scope>
    <source>
        <strain evidence="1 2">CCFEE 5885</strain>
    </source>
</reference>
<accession>A0ABR0K4H0</accession>
<evidence type="ECO:0000313" key="2">
    <source>
        <dbReference type="Proteomes" id="UP001345013"/>
    </source>
</evidence>
<gene>
    <name evidence="1" type="ORF">LTR24_007264</name>
</gene>
<keyword evidence="2" id="KW-1185">Reference proteome</keyword>
<sequence length="472" mass="54090">MEMRDASRRTTGLVDLPSEVLYMIMKEISDDLKHKGEPSDRRLYALGANVSQELYEAVVAYQGGCKKIKITAVCSNATDFNNIERELKRCVKSKLWSPIGQSGATTQPAVYFELNNNAEKPNEHNSKTWWFAFDRRIMCGLAAALTGIDLSYCVPLKKMVINAPSERRKEVHDVLLSLLVFLRIRKDHAVTPGPVLEIMGLDNSRTALLLDVITSEAVSREAITMWLKVVRGFVLLEYGISLGNGEAAYDAFDALFHPRHNAFKQLGFHQLRFERTTNEHIYIRSAIHAFALRTRNRFPQYESYPDEDLTVVSLEKRYDSVILRAQNANLWVGSEGSERDGRIFQVALTQYNWVKIFKQFDPFWDPTEFLQAAGKGFKAVKHFPGPAKLLEKVERQLAELGAKVPPVGPKAKMTNEDGEYEYYPKEHKDWWCTLVDYKARNKCSWFENRFGLPTFPRELDFDDLAKKWEEGA</sequence>
<dbReference type="EMBL" id="JAVRRG010000106">
    <property type="protein sequence ID" value="KAK5085059.1"/>
    <property type="molecule type" value="Genomic_DNA"/>
</dbReference>